<keyword evidence="1" id="KW-0812">Transmembrane</keyword>
<evidence type="ECO:0008006" key="4">
    <source>
        <dbReference type="Google" id="ProtNLM"/>
    </source>
</evidence>
<feature type="transmembrane region" description="Helical" evidence="1">
    <location>
        <begin position="36"/>
        <end position="54"/>
    </location>
</feature>
<evidence type="ECO:0000313" key="3">
    <source>
        <dbReference type="Proteomes" id="UP001220530"/>
    </source>
</evidence>
<protein>
    <recommendedName>
        <fullName evidence="4">Polymerase</fullName>
    </recommendedName>
</protein>
<organism evidence="2 3">
    <name type="scientific">Devosia algicola</name>
    <dbReference type="NCBI Taxonomy" id="3026418"/>
    <lineage>
        <taxon>Bacteria</taxon>
        <taxon>Pseudomonadati</taxon>
        <taxon>Pseudomonadota</taxon>
        <taxon>Alphaproteobacteria</taxon>
        <taxon>Hyphomicrobiales</taxon>
        <taxon>Devosiaceae</taxon>
        <taxon>Devosia</taxon>
    </lineage>
</organism>
<name>A0ABY7YQH0_9HYPH</name>
<feature type="transmembrane region" description="Helical" evidence="1">
    <location>
        <begin position="87"/>
        <end position="105"/>
    </location>
</feature>
<feature type="transmembrane region" description="Helical" evidence="1">
    <location>
        <begin position="171"/>
        <end position="190"/>
    </location>
</feature>
<dbReference type="Proteomes" id="UP001220530">
    <property type="component" value="Chromosome"/>
</dbReference>
<feature type="transmembrane region" description="Helical" evidence="1">
    <location>
        <begin position="196"/>
        <end position="214"/>
    </location>
</feature>
<evidence type="ECO:0000313" key="2">
    <source>
        <dbReference type="EMBL" id="WDR03536.1"/>
    </source>
</evidence>
<accession>A0ABY7YQH0</accession>
<dbReference type="EMBL" id="CP118246">
    <property type="protein sequence ID" value="WDR03536.1"/>
    <property type="molecule type" value="Genomic_DNA"/>
</dbReference>
<sequence length="275" mass="29220">MNARPATIGNRFTVDLAAIMVFLALSALVLNAMLGSLAALVFIACGGMLAVTNIRQTMDSVIRWWIVLLLPVYCLLTALWSQYPDNTLRYGLQLSFTLVVAVVMTGRLSTTMLMRVLFVVYAIGVVVSILIGNNGGSAWLGIFGSKNAFAAHIAVFVLIAVAIVSDRNGHFLLRLAALGGVLISGPLLILAQSAGAIMMVVPCLAIIVLVLLTARLSLYQKALFCSTDRDCAGGTGAAGCHGRRYPAGRCSGGVRQRPYADGSHRTLGNRAELYC</sequence>
<evidence type="ECO:0000256" key="1">
    <source>
        <dbReference type="SAM" id="Phobius"/>
    </source>
</evidence>
<gene>
    <name evidence="2" type="ORF">PSQ19_05445</name>
</gene>
<keyword evidence="3" id="KW-1185">Reference proteome</keyword>
<keyword evidence="1" id="KW-0472">Membrane</keyword>
<feature type="transmembrane region" description="Helical" evidence="1">
    <location>
        <begin position="12"/>
        <end position="30"/>
    </location>
</feature>
<proteinExistence type="predicted"/>
<feature type="transmembrane region" description="Helical" evidence="1">
    <location>
        <begin position="138"/>
        <end position="164"/>
    </location>
</feature>
<feature type="transmembrane region" description="Helical" evidence="1">
    <location>
        <begin position="61"/>
        <end position="81"/>
    </location>
</feature>
<feature type="transmembrane region" description="Helical" evidence="1">
    <location>
        <begin position="112"/>
        <end position="132"/>
    </location>
</feature>
<dbReference type="RefSeq" id="WP_282219928.1">
    <property type="nucleotide sequence ID" value="NZ_CP118246.1"/>
</dbReference>
<reference evidence="2 3" key="1">
    <citation type="submission" date="2023-02" db="EMBL/GenBank/DDBJ databases">
        <title>Devosia algicola sp. nov., isolated from the phycosphere of marine algae.</title>
        <authorList>
            <person name="Kim J.M."/>
            <person name="Lee J.K."/>
            <person name="Choi B.J."/>
            <person name="Bayburt H."/>
            <person name="Jeon C.O."/>
        </authorList>
    </citation>
    <scope>NUCLEOTIDE SEQUENCE [LARGE SCALE GENOMIC DNA]</scope>
    <source>
        <strain evidence="2 3">G20-9</strain>
    </source>
</reference>
<keyword evidence="1" id="KW-1133">Transmembrane helix</keyword>